<feature type="domain" description="DUF7901" evidence="2">
    <location>
        <begin position="32"/>
        <end position="230"/>
    </location>
</feature>
<gene>
    <name evidence="3" type="ORF">G0Q06_03510</name>
</gene>
<evidence type="ECO:0000313" key="3">
    <source>
        <dbReference type="EMBL" id="NDV61511.1"/>
    </source>
</evidence>
<keyword evidence="4" id="KW-1185">Reference proteome</keyword>
<keyword evidence="1" id="KW-1133">Transmembrane helix</keyword>
<evidence type="ECO:0000313" key="4">
    <source>
        <dbReference type="Proteomes" id="UP000478417"/>
    </source>
</evidence>
<proteinExistence type="predicted"/>
<dbReference type="Proteomes" id="UP000478417">
    <property type="component" value="Unassembled WGS sequence"/>
</dbReference>
<feature type="transmembrane region" description="Helical" evidence="1">
    <location>
        <begin position="234"/>
        <end position="251"/>
    </location>
</feature>
<comment type="caution">
    <text evidence="3">The sequence shown here is derived from an EMBL/GenBank/DDBJ whole genome shotgun (WGS) entry which is preliminary data.</text>
</comment>
<keyword evidence="1" id="KW-0812">Transmembrane</keyword>
<keyword evidence="1" id="KW-0472">Membrane</keyword>
<dbReference type="Pfam" id="PF25470">
    <property type="entry name" value="DUF7901"/>
    <property type="match status" value="1"/>
</dbReference>
<dbReference type="RefSeq" id="WP_163962519.1">
    <property type="nucleotide sequence ID" value="NZ_JAAGNX010000001.1"/>
</dbReference>
<evidence type="ECO:0000259" key="2">
    <source>
        <dbReference type="Pfam" id="PF25470"/>
    </source>
</evidence>
<dbReference type="EMBL" id="JAAGNX010000001">
    <property type="protein sequence ID" value="NDV61511.1"/>
    <property type="molecule type" value="Genomic_DNA"/>
</dbReference>
<name>A0A6B2LY26_9BACT</name>
<reference evidence="3 4" key="1">
    <citation type="submission" date="2020-02" db="EMBL/GenBank/DDBJ databases">
        <title>Albibacoteraceae fam. nov., the first described family within the subdivision 4 Verrucomicrobia.</title>
        <authorList>
            <person name="Xi F."/>
        </authorList>
    </citation>
    <scope>NUCLEOTIDE SEQUENCE [LARGE SCALE GENOMIC DNA]</scope>
    <source>
        <strain evidence="3 4">CK1056</strain>
    </source>
</reference>
<dbReference type="InterPro" id="IPR057223">
    <property type="entry name" value="DUF7901"/>
</dbReference>
<sequence>MNAMVRVIIGSTLVILCGTLQADWMVGDVHKMHFPQLPDPVGWDIKVSQNNFVADDFLCTQSGPITDIHFWGSWRGDVFVDPLLDLQNIQLTIYPDVPAGVDLPYSHPESFFLWQYQTSDHDPALVSIRNELPSPQGWYDPQQGLVLPGDHSEYFQYNVSIDPNAQFIQQEGTIYWLEIHVITTEGLEFGWKTSLDAWNDDSVSFLPPADLWEELFDPLTGTSLQQAFVIVPEPGLAALVLGFLAAGLVLLKRRLR</sequence>
<evidence type="ECO:0000256" key="1">
    <source>
        <dbReference type="SAM" id="Phobius"/>
    </source>
</evidence>
<protein>
    <recommendedName>
        <fullName evidence="2">DUF7901 domain-containing protein</fullName>
    </recommendedName>
</protein>
<organism evidence="3 4">
    <name type="scientific">Oceanipulchritudo coccoides</name>
    <dbReference type="NCBI Taxonomy" id="2706888"/>
    <lineage>
        <taxon>Bacteria</taxon>
        <taxon>Pseudomonadati</taxon>
        <taxon>Verrucomicrobiota</taxon>
        <taxon>Opitutia</taxon>
        <taxon>Puniceicoccales</taxon>
        <taxon>Oceanipulchritudinaceae</taxon>
        <taxon>Oceanipulchritudo</taxon>
    </lineage>
</organism>
<accession>A0A6B2LY26</accession>
<dbReference type="AlphaFoldDB" id="A0A6B2LY26"/>